<feature type="compositionally biased region" description="Low complexity" evidence="18">
    <location>
        <begin position="301"/>
        <end position="315"/>
    </location>
</feature>
<dbReference type="GO" id="GO:0006401">
    <property type="term" value="P:RNA catabolic process"/>
    <property type="evidence" value="ECO:0007669"/>
    <property type="project" value="TreeGrafter"/>
</dbReference>
<feature type="active site" evidence="16">
    <location>
        <position position="85"/>
    </location>
</feature>
<evidence type="ECO:0000256" key="12">
    <source>
        <dbReference type="ARBA" id="ARBA00023180"/>
    </source>
</evidence>
<dbReference type="InterPro" id="IPR033130">
    <property type="entry name" value="RNase_T2_His_AS_2"/>
</dbReference>
<gene>
    <name evidence="20" type="primary">RNY1_1</name>
    <name evidence="20" type="ORF">TWF696_001672</name>
</gene>
<feature type="active site" evidence="16">
    <location>
        <position position="143"/>
    </location>
</feature>
<keyword evidence="9" id="KW-0255">Endonuclease</keyword>
<evidence type="ECO:0000256" key="10">
    <source>
        <dbReference type="ARBA" id="ARBA00022801"/>
    </source>
</evidence>
<dbReference type="GO" id="GO:0005576">
    <property type="term" value="C:extracellular region"/>
    <property type="evidence" value="ECO:0007669"/>
    <property type="project" value="TreeGrafter"/>
</dbReference>
<evidence type="ECO:0000256" key="2">
    <source>
        <dbReference type="ARBA" id="ARBA00004496"/>
    </source>
</evidence>
<evidence type="ECO:0000256" key="18">
    <source>
        <dbReference type="SAM" id="MobiDB-lite"/>
    </source>
</evidence>
<dbReference type="PANTHER" id="PTHR11240:SF22">
    <property type="entry name" value="RIBONUCLEASE T2"/>
    <property type="match status" value="1"/>
</dbReference>
<keyword evidence="10" id="KW-0378">Hydrolase</keyword>
<comment type="function">
    <text evidence="14">Rnase which modulates cell survival under stress conditions. Released from the vacuole to the cytoplasm during stress to promote tRNA and rRNA cleavage and to activate separately a downstream pathway that promotes cell death. Involved in cell size, vacuolar morphology and growth at high temperatures and high salt concentration.</text>
</comment>
<dbReference type="EC" id="4.6.1.19" evidence="4"/>
<evidence type="ECO:0000256" key="14">
    <source>
        <dbReference type="ARBA" id="ARBA00025494"/>
    </source>
</evidence>
<dbReference type="InterPro" id="IPR033697">
    <property type="entry name" value="Ribonuclease_T2_eukaryotic"/>
</dbReference>
<dbReference type="GO" id="GO:0033897">
    <property type="term" value="F:ribonuclease T2 activity"/>
    <property type="evidence" value="ECO:0007669"/>
    <property type="project" value="UniProtKB-EC"/>
</dbReference>
<evidence type="ECO:0000256" key="1">
    <source>
        <dbReference type="ARBA" id="ARBA00004410"/>
    </source>
</evidence>
<keyword evidence="21" id="KW-1185">Reference proteome</keyword>
<reference evidence="20 21" key="1">
    <citation type="submission" date="2019-10" db="EMBL/GenBank/DDBJ databases">
        <authorList>
            <person name="Palmer J.M."/>
        </authorList>
    </citation>
    <scope>NUCLEOTIDE SEQUENCE [LARGE SCALE GENOMIC DNA]</scope>
    <source>
        <strain evidence="20 21">TWF696</strain>
    </source>
</reference>
<evidence type="ECO:0000256" key="9">
    <source>
        <dbReference type="ARBA" id="ARBA00022759"/>
    </source>
</evidence>
<keyword evidence="7" id="KW-0540">Nuclease</keyword>
<sequence>MHYSRILSSAAVLSYAVASPLNLYSTRADAPGPTCSKADSSELSCHSTANVSNTCCFNSPGGQILLTQFWDSKPVAGPVDSWTLHGLWPDNCDGTWEQFCDKTRESKDITAVMNKFGRTETLAYMQKYWKSNDGKDDSFWQHEWNKHGTCMSTFEPKCYTDYQEGQEIADFMDKAVEIFKTVDTYKILSAAGITPSTSKTYTLDDLQAAAKKVHGQEVVFNCKNGVISEVWYHYNVYGSAQSGKYVPAPVVGSPSTCPKTGIKYPPKDGKDGDSDGGSDGGSGGTPTATPPGPTDSPAPGPTATGSPSTGSPSTGEEFSGRGYLNVDKGGCLISSGKWYTKGTCATYTAAGTSSGFTLKSSKGACGLVNGRLECGADVTGATFTASDGKLVSDGSPSFYASKDATSGHQETVYTNAEGRSVTLAISWKGM</sequence>
<feature type="compositionally biased region" description="Gly residues" evidence="18">
    <location>
        <begin position="275"/>
        <end position="284"/>
    </location>
</feature>
<feature type="compositionally biased region" description="Pro residues" evidence="18">
    <location>
        <begin position="288"/>
        <end position="300"/>
    </location>
</feature>
<dbReference type="InterPro" id="IPR018188">
    <property type="entry name" value="RNase_T2_His_AS_1"/>
</dbReference>
<evidence type="ECO:0000259" key="19">
    <source>
        <dbReference type="Pfam" id="PF25488"/>
    </source>
</evidence>
<keyword evidence="5" id="KW-0963">Cytoplasm</keyword>
<evidence type="ECO:0000256" key="13">
    <source>
        <dbReference type="ARBA" id="ARBA00023239"/>
    </source>
</evidence>
<evidence type="ECO:0000256" key="4">
    <source>
        <dbReference type="ARBA" id="ARBA00012571"/>
    </source>
</evidence>
<evidence type="ECO:0000256" key="6">
    <source>
        <dbReference type="ARBA" id="ARBA00022554"/>
    </source>
</evidence>
<evidence type="ECO:0000256" key="17">
    <source>
        <dbReference type="RuleBase" id="RU004328"/>
    </source>
</evidence>
<evidence type="ECO:0000256" key="7">
    <source>
        <dbReference type="ARBA" id="ARBA00022722"/>
    </source>
</evidence>
<feature type="domain" description="RNase T2-like C-terminal" evidence="19">
    <location>
        <begin position="317"/>
        <end position="428"/>
    </location>
</feature>
<dbReference type="Proteomes" id="UP001375240">
    <property type="component" value="Unassembled WGS sequence"/>
</dbReference>
<keyword evidence="12" id="KW-0325">Glycoprotein</keyword>
<dbReference type="PROSITE" id="PS00531">
    <property type="entry name" value="RNASE_T2_2"/>
    <property type="match status" value="1"/>
</dbReference>
<dbReference type="Pfam" id="PF25488">
    <property type="entry name" value="RNaseT2L_C"/>
    <property type="match status" value="1"/>
</dbReference>
<feature type="active site" evidence="16">
    <location>
        <position position="147"/>
    </location>
</feature>
<dbReference type="PROSITE" id="PS00530">
    <property type="entry name" value="RNASE_T2_1"/>
    <property type="match status" value="1"/>
</dbReference>
<evidence type="ECO:0000256" key="8">
    <source>
        <dbReference type="ARBA" id="ARBA00022729"/>
    </source>
</evidence>
<dbReference type="InterPro" id="IPR057328">
    <property type="entry name" value="RNaseT2L_C"/>
</dbReference>
<comment type="caution">
    <text evidence="20">The sequence shown here is derived from an EMBL/GenBank/DDBJ whole genome shotgun (WGS) entry which is preliminary data.</text>
</comment>
<accession>A0AAV9U8I3</accession>
<evidence type="ECO:0000313" key="20">
    <source>
        <dbReference type="EMBL" id="KAK6336104.1"/>
    </source>
</evidence>
<evidence type="ECO:0000256" key="11">
    <source>
        <dbReference type="ARBA" id="ARBA00023157"/>
    </source>
</evidence>
<dbReference type="SUPFAM" id="SSF55895">
    <property type="entry name" value="Ribonuclease Rh-like"/>
    <property type="match status" value="1"/>
</dbReference>
<proteinExistence type="inferred from homology"/>
<comment type="similarity">
    <text evidence="3 17">Belongs to the RNase T2 family.</text>
</comment>
<protein>
    <recommendedName>
        <fullName evidence="15">Ribonuclease T2-like</fullName>
        <ecNumber evidence="4">4.6.1.19</ecNumber>
    </recommendedName>
</protein>
<keyword evidence="8" id="KW-0732">Signal</keyword>
<evidence type="ECO:0000256" key="5">
    <source>
        <dbReference type="ARBA" id="ARBA00022490"/>
    </source>
</evidence>
<evidence type="ECO:0000313" key="21">
    <source>
        <dbReference type="Proteomes" id="UP001375240"/>
    </source>
</evidence>
<dbReference type="CDD" id="cd01061">
    <property type="entry name" value="RNase_T2_euk"/>
    <property type="match status" value="1"/>
</dbReference>
<organism evidence="20 21">
    <name type="scientific">Orbilia brochopaga</name>
    <dbReference type="NCBI Taxonomy" id="3140254"/>
    <lineage>
        <taxon>Eukaryota</taxon>
        <taxon>Fungi</taxon>
        <taxon>Dikarya</taxon>
        <taxon>Ascomycota</taxon>
        <taxon>Pezizomycotina</taxon>
        <taxon>Orbiliomycetes</taxon>
        <taxon>Orbiliales</taxon>
        <taxon>Orbiliaceae</taxon>
        <taxon>Orbilia</taxon>
    </lineage>
</organism>
<name>A0AAV9U8I3_9PEZI</name>
<dbReference type="GO" id="GO:0003723">
    <property type="term" value="F:RNA binding"/>
    <property type="evidence" value="ECO:0007669"/>
    <property type="project" value="InterPro"/>
</dbReference>
<evidence type="ECO:0000256" key="3">
    <source>
        <dbReference type="ARBA" id="ARBA00007469"/>
    </source>
</evidence>
<dbReference type="EMBL" id="JAVHNQ010000011">
    <property type="protein sequence ID" value="KAK6336104.1"/>
    <property type="molecule type" value="Genomic_DNA"/>
</dbReference>
<evidence type="ECO:0000256" key="15">
    <source>
        <dbReference type="ARBA" id="ARBA00071169"/>
    </source>
</evidence>
<dbReference type="InterPro" id="IPR001568">
    <property type="entry name" value="RNase_T2-like"/>
</dbReference>
<dbReference type="AlphaFoldDB" id="A0AAV9U8I3"/>
<dbReference type="GO" id="GO:0005775">
    <property type="term" value="C:vacuolar lumen"/>
    <property type="evidence" value="ECO:0007669"/>
    <property type="project" value="UniProtKB-SubCell"/>
</dbReference>
<dbReference type="GO" id="GO:0016787">
    <property type="term" value="F:hydrolase activity"/>
    <property type="evidence" value="ECO:0007669"/>
    <property type="project" value="UniProtKB-KW"/>
</dbReference>
<dbReference type="InterPro" id="IPR036430">
    <property type="entry name" value="RNase_T2-like_sf"/>
</dbReference>
<dbReference type="PANTHER" id="PTHR11240">
    <property type="entry name" value="RIBONUCLEASE T2"/>
    <property type="match status" value="1"/>
</dbReference>
<evidence type="ECO:0000256" key="16">
    <source>
        <dbReference type="PIRSR" id="PIRSR633697-1"/>
    </source>
</evidence>
<keyword evidence="11" id="KW-1015">Disulfide bond</keyword>
<feature type="region of interest" description="Disordered" evidence="18">
    <location>
        <begin position="256"/>
        <end position="320"/>
    </location>
</feature>
<dbReference type="Gene3D" id="3.90.730.10">
    <property type="entry name" value="Ribonuclease T2-like"/>
    <property type="match status" value="1"/>
</dbReference>
<comment type="subcellular location">
    <subcellularLocation>
        <location evidence="2">Cytoplasm</location>
    </subcellularLocation>
    <subcellularLocation>
        <location evidence="1">Vacuole lumen</location>
    </subcellularLocation>
</comment>
<keyword evidence="13" id="KW-0456">Lyase</keyword>
<keyword evidence="6" id="KW-0926">Vacuole</keyword>
<dbReference type="Pfam" id="PF00445">
    <property type="entry name" value="Ribonuclease_T2"/>
    <property type="match status" value="1"/>
</dbReference>
<dbReference type="FunFam" id="3.90.730.10:FF:000004">
    <property type="entry name" value="Ribonuclease T2-like"/>
    <property type="match status" value="1"/>
</dbReference>